<dbReference type="HOGENOM" id="CLU_060699_1_4_9"/>
<dbReference type="AlphaFoldDB" id="C0E8C3"/>
<evidence type="ECO:0000256" key="3">
    <source>
        <dbReference type="ARBA" id="ARBA00023163"/>
    </source>
</evidence>
<dbReference type="Pfam" id="PF08220">
    <property type="entry name" value="HTH_DeoR"/>
    <property type="match status" value="1"/>
</dbReference>
<evidence type="ECO:0000256" key="1">
    <source>
        <dbReference type="ARBA" id="ARBA00023015"/>
    </source>
</evidence>
<dbReference type="SMART" id="SM01134">
    <property type="entry name" value="DeoRC"/>
    <property type="match status" value="1"/>
</dbReference>
<feature type="domain" description="HTH deoR-type" evidence="4">
    <location>
        <begin position="3"/>
        <end position="58"/>
    </location>
</feature>
<protein>
    <submittedName>
        <fullName evidence="5">Transcriptional regulator, DeoR family</fullName>
    </submittedName>
</protein>
<dbReference type="SUPFAM" id="SSF100950">
    <property type="entry name" value="NagB/RpiA/CoA transferase-like"/>
    <property type="match status" value="1"/>
</dbReference>
<accession>C0E8C3</accession>
<dbReference type="InterPro" id="IPR014036">
    <property type="entry name" value="DeoR-like_C"/>
</dbReference>
<dbReference type="PROSITE" id="PS00894">
    <property type="entry name" value="HTH_DEOR_1"/>
    <property type="match status" value="1"/>
</dbReference>
<dbReference type="PANTHER" id="PTHR30363:SF44">
    <property type="entry name" value="AGA OPERON TRANSCRIPTIONAL REPRESSOR-RELATED"/>
    <property type="match status" value="1"/>
</dbReference>
<reference evidence="5 6" key="1">
    <citation type="submission" date="2009-01" db="EMBL/GenBank/DDBJ databases">
        <authorList>
            <person name="Fulton L."/>
            <person name="Clifton S."/>
            <person name="Fulton B."/>
            <person name="Xu J."/>
            <person name="Minx P."/>
            <person name="Pepin K.H."/>
            <person name="Johnson M."/>
            <person name="Bhonagiri V."/>
            <person name="Nash W.E."/>
            <person name="Mardis E.R."/>
            <person name="Wilson R.K."/>
        </authorList>
    </citation>
    <scope>NUCLEOTIDE SEQUENCE [LARGE SCALE GENOMIC DNA]</scope>
    <source>
        <strain evidence="5 6">DSM 5476</strain>
    </source>
</reference>
<dbReference type="InterPro" id="IPR001034">
    <property type="entry name" value="DeoR_HTH"/>
</dbReference>
<dbReference type="SUPFAM" id="SSF46785">
    <property type="entry name" value="Winged helix' DNA-binding domain"/>
    <property type="match status" value="1"/>
</dbReference>
<evidence type="ECO:0000256" key="2">
    <source>
        <dbReference type="ARBA" id="ARBA00023125"/>
    </source>
</evidence>
<keyword evidence="6" id="KW-1185">Reference proteome</keyword>
<dbReference type="InterPro" id="IPR050313">
    <property type="entry name" value="Carb_Metab_HTH_regulators"/>
</dbReference>
<dbReference type="Pfam" id="PF00455">
    <property type="entry name" value="DeoRC"/>
    <property type="match status" value="1"/>
</dbReference>
<dbReference type="eggNOG" id="COG1349">
    <property type="taxonomic scope" value="Bacteria"/>
</dbReference>
<comment type="caution">
    <text evidence="5">The sequence shown here is derived from an EMBL/GenBank/DDBJ whole genome shotgun (WGS) entry which is preliminary data.</text>
</comment>
<dbReference type="Gene3D" id="3.40.50.1360">
    <property type="match status" value="1"/>
</dbReference>
<dbReference type="Gene3D" id="1.10.10.10">
    <property type="entry name" value="Winged helix-like DNA-binding domain superfamily/Winged helix DNA-binding domain"/>
    <property type="match status" value="1"/>
</dbReference>
<dbReference type="PANTHER" id="PTHR30363">
    <property type="entry name" value="HTH-TYPE TRANSCRIPTIONAL REGULATOR SRLR-RELATED"/>
    <property type="match status" value="1"/>
</dbReference>
<keyword evidence="3" id="KW-0804">Transcription</keyword>
<keyword evidence="2" id="KW-0238">DNA-binding</keyword>
<dbReference type="SMART" id="SM00420">
    <property type="entry name" value="HTH_DEOR"/>
    <property type="match status" value="1"/>
</dbReference>
<dbReference type="Proteomes" id="UP000003340">
    <property type="component" value="Unassembled WGS sequence"/>
</dbReference>
<sequence>MLPLQRQNDILDILAKRQVVSVEELCKLLYSSGATIRRDLKKLESEGLIKRTHGGAAFIESATAEFPLVLRESENLQQKDIIAQKALKYVKNGQTIFLDSSSTVFRFAQSLKNFSDITIVTNGIKLMNALADCKNLRLYCTGGLLTPNAKSLIGSSACEFVSRFHADLSFMSCRGVDAEIGPTVSSEEDANIKKAFVTNSRRSILLCDSSKLDMQFFCKICSLSAFYQLITDTDLPENYREKLKGAR</sequence>
<name>C0E8C3_9FIRM</name>
<keyword evidence="1" id="KW-0805">Transcription regulation</keyword>
<dbReference type="InterPro" id="IPR018356">
    <property type="entry name" value="Tscrpt_reg_HTH_DeoR_CS"/>
</dbReference>
<gene>
    <name evidence="5" type="ORF">CLOSTMETH_00026</name>
</gene>
<evidence type="ECO:0000313" key="6">
    <source>
        <dbReference type="Proteomes" id="UP000003340"/>
    </source>
</evidence>
<dbReference type="GO" id="GO:0003700">
    <property type="term" value="F:DNA-binding transcription factor activity"/>
    <property type="evidence" value="ECO:0007669"/>
    <property type="project" value="InterPro"/>
</dbReference>
<evidence type="ECO:0000259" key="4">
    <source>
        <dbReference type="PROSITE" id="PS51000"/>
    </source>
</evidence>
<organism evidence="5 6">
    <name type="scientific">[Clostridium] methylpentosum DSM 5476</name>
    <dbReference type="NCBI Taxonomy" id="537013"/>
    <lineage>
        <taxon>Bacteria</taxon>
        <taxon>Bacillati</taxon>
        <taxon>Bacillota</taxon>
        <taxon>Clostridia</taxon>
        <taxon>Eubacteriales</taxon>
        <taxon>Oscillospiraceae</taxon>
        <taxon>Oscillospiraceae incertae sedis</taxon>
    </lineage>
</organism>
<reference evidence="5 6" key="2">
    <citation type="submission" date="2009-02" db="EMBL/GenBank/DDBJ databases">
        <title>Draft genome sequence of Clostridium methylpentosum (DSM 5476).</title>
        <authorList>
            <person name="Sudarsanam P."/>
            <person name="Ley R."/>
            <person name="Guruge J."/>
            <person name="Turnbaugh P.J."/>
            <person name="Mahowald M."/>
            <person name="Liep D."/>
            <person name="Gordon J."/>
        </authorList>
    </citation>
    <scope>NUCLEOTIDE SEQUENCE [LARGE SCALE GENOMIC DNA]</scope>
    <source>
        <strain evidence="5 6">DSM 5476</strain>
    </source>
</reference>
<evidence type="ECO:0000313" key="5">
    <source>
        <dbReference type="EMBL" id="EEG32288.1"/>
    </source>
</evidence>
<dbReference type="InterPro" id="IPR037171">
    <property type="entry name" value="NagB/RpiA_transferase-like"/>
</dbReference>
<dbReference type="InterPro" id="IPR036390">
    <property type="entry name" value="WH_DNA-bd_sf"/>
</dbReference>
<dbReference type="STRING" id="537013.CLOSTMETH_00026"/>
<proteinExistence type="predicted"/>
<dbReference type="GO" id="GO:0003677">
    <property type="term" value="F:DNA binding"/>
    <property type="evidence" value="ECO:0007669"/>
    <property type="project" value="UniProtKB-KW"/>
</dbReference>
<dbReference type="EMBL" id="ACEC01000002">
    <property type="protein sequence ID" value="EEG32288.1"/>
    <property type="molecule type" value="Genomic_DNA"/>
</dbReference>
<dbReference type="InterPro" id="IPR036388">
    <property type="entry name" value="WH-like_DNA-bd_sf"/>
</dbReference>
<dbReference type="PRINTS" id="PR00037">
    <property type="entry name" value="HTHLACR"/>
</dbReference>
<dbReference type="PROSITE" id="PS51000">
    <property type="entry name" value="HTH_DEOR_2"/>
    <property type="match status" value="1"/>
</dbReference>